<proteinExistence type="predicted"/>
<organism evidence="2 3">
    <name type="scientific">Romanomermis culicivorax</name>
    <name type="common">Nematode worm</name>
    <dbReference type="NCBI Taxonomy" id="13658"/>
    <lineage>
        <taxon>Eukaryota</taxon>
        <taxon>Metazoa</taxon>
        <taxon>Ecdysozoa</taxon>
        <taxon>Nematoda</taxon>
        <taxon>Enoplea</taxon>
        <taxon>Dorylaimia</taxon>
        <taxon>Mermithida</taxon>
        <taxon>Mermithoidea</taxon>
        <taxon>Mermithidae</taxon>
        <taxon>Romanomermis</taxon>
    </lineage>
</organism>
<evidence type="ECO:0000313" key="3">
    <source>
        <dbReference type="WBParaSite" id="nRc.2.0.1.t02389-RA"/>
    </source>
</evidence>
<accession>A0A915HL43</accession>
<dbReference type="Proteomes" id="UP000887565">
    <property type="component" value="Unplaced"/>
</dbReference>
<sequence>MTSAGTTLLSITTDVILLIRTSLNLTPSRDQDQAPDKSMEKEEENFLPKNKRKKVELQLPVAGHVSLPFLFFSSADHYVEGKNFGQYVVTESKKTTFGNFASNNAPTGSTSG</sequence>
<feature type="compositionally biased region" description="Basic and acidic residues" evidence="1">
    <location>
        <begin position="29"/>
        <end position="46"/>
    </location>
</feature>
<dbReference type="AlphaFoldDB" id="A0A915HL43"/>
<dbReference type="WBParaSite" id="nRc.2.0.1.t02389-RA">
    <property type="protein sequence ID" value="nRc.2.0.1.t02389-RA"/>
    <property type="gene ID" value="nRc.2.0.1.g02389"/>
</dbReference>
<feature type="region of interest" description="Disordered" evidence="1">
    <location>
        <begin position="27"/>
        <end position="52"/>
    </location>
</feature>
<evidence type="ECO:0000256" key="1">
    <source>
        <dbReference type="SAM" id="MobiDB-lite"/>
    </source>
</evidence>
<keyword evidence="2" id="KW-1185">Reference proteome</keyword>
<protein>
    <submittedName>
        <fullName evidence="3">Uncharacterized protein</fullName>
    </submittedName>
</protein>
<reference evidence="3" key="1">
    <citation type="submission" date="2022-11" db="UniProtKB">
        <authorList>
            <consortium name="WormBaseParasite"/>
        </authorList>
    </citation>
    <scope>IDENTIFICATION</scope>
</reference>
<evidence type="ECO:0000313" key="2">
    <source>
        <dbReference type="Proteomes" id="UP000887565"/>
    </source>
</evidence>
<name>A0A915HL43_ROMCU</name>